<feature type="transmembrane region" description="Helical" evidence="1">
    <location>
        <begin position="75"/>
        <end position="93"/>
    </location>
</feature>
<dbReference type="PANTHER" id="PTHR36535">
    <property type="entry name" value="YALI0E30327P"/>
    <property type="match status" value="1"/>
</dbReference>
<proteinExistence type="predicted"/>
<feature type="transmembrane region" description="Helical" evidence="1">
    <location>
        <begin position="50"/>
        <end position="69"/>
    </location>
</feature>
<evidence type="ECO:0000313" key="3">
    <source>
        <dbReference type="Proteomes" id="UP000482487"/>
    </source>
</evidence>
<dbReference type="AlphaFoldDB" id="A0A7C9IK12"/>
<dbReference type="RefSeq" id="WP_160959250.1">
    <property type="nucleotide sequence ID" value="NZ_WVUD01000005.1"/>
</dbReference>
<dbReference type="PANTHER" id="PTHR36535:SF1">
    <property type="entry name" value="DUF1772 DOMAIN-CONTAINING PROTEIN"/>
    <property type="match status" value="1"/>
</dbReference>
<dbReference type="EMBL" id="WVUD01000005">
    <property type="protein sequence ID" value="MYL82521.1"/>
    <property type="molecule type" value="Genomic_DNA"/>
</dbReference>
<keyword evidence="1" id="KW-0812">Transmembrane</keyword>
<dbReference type="InterPro" id="IPR013901">
    <property type="entry name" value="Anthrone_oxy"/>
</dbReference>
<dbReference type="Proteomes" id="UP000482487">
    <property type="component" value="Unassembled WGS sequence"/>
</dbReference>
<dbReference type="Pfam" id="PF08592">
    <property type="entry name" value="Anthrone_oxy"/>
    <property type="match status" value="1"/>
</dbReference>
<keyword evidence="1" id="KW-1133">Transmembrane helix</keyword>
<keyword evidence="3" id="KW-1185">Reference proteome</keyword>
<feature type="transmembrane region" description="Helical" evidence="1">
    <location>
        <begin position="121"/>
        <end position="141"/>
    </location>
</feature>
<keyword evidence="1" id="KW-0472">Membrane</keyword>
<evidence type="ECO:0000313" key="2">
    <source>
        <dbReference type="EMBL" id="MYL82521.1"/>
    </source>
</evidence>
<sequence length="142" mass="15588">MEFGAIALAIMAAFTGAALYINLVEHPARRVLLDGEMLAQWQASYPRARWMQAGLAMGGFFFGLMAAYWAGKALYITGALFSIANWVVTYRFIMPLNHKLLAADPDTADAGIRALLEKWNLLHTARTGLGFLAVVCFFLAIS</sequence>
<reference evidence="2 3" key="1">
    <citation type="submission" date="2020-01" db="EMBL/GenBank/DDBJ databases">
        <title>Genome sequence of Desulfovibrio aerotolerans DSM 16695(T).</title>
        <authorList>
            <person name="Karnachuk O."/>
            <person name="Avakyan M."/>
            <person name="Mardanov A."/>
            <person name="Kadnikov V."/>
            <person name="Ravin N."/>
        </authorList>
    </citation>
    <scope>NUCLEOTIDE SEQUENCE [LARGE SCALE GENOMIC DNA]</scope>
    <source>
        <strain evidence="2 3">DSM 16695</strain>
    </source>
</reference>
<protein>
    <submittedName>
        <fullName evidence="2">DUF1772 domain-containing protein</fullName>
    </submittedName>
</protein>
<name>A0A7C9IK12_9BACT</name>
<dbReference type="OrthoDB" id="7473921at2"/>
<evidence type="ECO:0000256" key="1">
    <source>
        <dbReference type="SAM" id="Phobius"/>
    </source>
</evidence>
<feature type="transmembrane region" description="Helical" evidence="1">
    <location>
        <begin position="6"/>
        <end position="24"/>
    </location>
</feature>
<gene>
    <name evidence="2" type="ORF">GTA51_05135</name>
</gene>
<organism evidence="2 3">
    <name type="scientific">Solidesulfovibrio aerotolerans</name>
    <dbReference type="NCBI Taxonomy" id="295255"/>
    <lineage>
        <taxon>Bacteria</taxon>
        <taxon>Pseudomonadati</taxon>
        <taxon>Thermodesulfobacteriota</taxon>
        <taxon>Desulfovibrionia</taxon>
        <taxon>Desulfovibrionales</taxon>
        <taxon>Desulfovibrionaceae</taxon>
        <taxon>Solidesulfovibrio</taxon>
    </lineage>
</organism>
<comment type="caution">
    <text evidence="2">The sequence shown here is derived from an EMBL/GenBank/DDBJ whole genome shotgun (WGS) entry which is preliminary data.</text>
</comment>
<accession>A0A7C9IK12</accession>